<dbReference type="EMBL" id="CM037159">
    <property type="protein sequence ID" value="KAH7865546.1"/>
    <property type="molecule type" value="Genomic_DNA"/>
</dbReference>
<dbReference type="Proteomes" id="UP000828048">
    <property type="component" value="Chromosome 9"/>
</dbReference>
<accession>A0ACB7ZHU5</accession>
<gene>
    <name evidence="1" type="ORF">Vadar_008040</name>
</gene>
<reference evidence="1 2" key="1">
    <citation type="journal article" date="2021" name="Hortic Res">
        <title>High-quality reference genome and annotation aids understanding of berry development for evergreen blueberry (Vaccinium darrowii).</title>
        <authorList>
            <person name="Yu J."/>
            <person name="Hulse-Kemp A.M."/>
            <person name="Babiker E."/>
            <person name="Staton M."/>
        </authorList>
    </citation>
    <scope>NUCLEOTIDE SEQUENCE [LARGE SCALE GENOMIC DNA]</scope>
    <source>
        <strain evidence="2">cv. NJ 8807/NJ 8810</strain>
        <tissue evidence="1">Young leaf</tissue>
    </source>
</reference>
<sequence>MELSIQHAMASTCPYFVVGICVKRPAAIPENGAEYFLLDSTGELVKIGDSVWRSTRNLLYVADTTFVRKYSALFHLGQQFKWTKMSDFTDWAAELVEATPQFIEPHNRSANALLVPRSLHEGVAYQPSWFLHVVDDIHANMQLTIPEKFQPYILAPPAAVVIIHSGNQSWYVKIEDDKLTDGWYQVVHAHNLQRDDFLLFGYVGHLVFDLFIFDDQGCEKSYAWSTTLPIQHTGAPIGWDSEVALCDSMGSATLTACPPRSFRSARHALRCALLLTMDDLEDLCTTQRFRNYCNMQGHQELNLVMKHQQWTVNYVDGFLTGPSWKDFIHVHNLKPFDILIISPDINFVLHAMVLHMNDWENIYPWYFEDYEDL</sequence>
<evidence type="ECO:0000313" key="2">
    <source>
        <dbReference type="Proteomes" id="UP000828048"/>
    </source>
</evidence>
<proteinExistence type="predicted"/>
<keyword evidence="2" id="KW-1185">Reference proteome</keyword>
<protein>
    <submittedName>
        <fullName evidence="1">Uncharacterized protein</fullName>
    </submittedName>
</protein>
<evidence type="ECO:0000313" key="1">
    <source>
        <dbReference type="EMBL" id="KAH7865546.1"/>
    </source>
</evidence>
<name>A0ACB7ZHU5_9ERIC</name>
<comment type="caution">
    <text evidence="1">The sequence shown here is derived from an EMBL/GenBank/DDBJ whole genome shotgun (WGS) entry which is preliminary data.</text>
</comment>
<organism evidence="1 2">
    <name type="scientific">Vaccinium darrowii</name>
    <dbReference type="NCBI Taxonomy" id="229202"/>
    <lineage>
        <taxon>Eukaryota</taxon>
        <taxon>Viridiplantae</taxon>
        <taxon>Streptophyta</taxon>
        <taxon>Embryophyta</taxon>
        <taxon>Tracheophyta</taxon>
        <taxon>Spermatophyta</taxon>
        <taxon>Magnoliopsida</taxon>
        <taxon>eudicotyledons</taxon>
        <taxon>Gunneridae</taxon>
        <taxon>Pentapetalae</taxon>
        <taxon>asterids</taxon>
        <taxon>Ericales</taxon>
        <taxon>Ericaceae</taxon>
        <taxon>Vaccinioideae</taxon>
        <taxon>Vaccinieae</taxon>
        <taxon>Vaccinium</taxon>
    </lineage>
</organism>